<evidence type="ECO:0000256" key="5">
    <source>
        <dbReference type="ARBA" id="ARBA00022989"/>
    </source>
</evidence>
<feature type="transmembrane region" description="Helical" evidence="7">
    <location>
        <begin position="240"/>
        <end position="260"/>
    </location>
</feature>
<evidence type="ECO:0000256" key="4">
    <source>
        <dbReference type="ARBA" id="ARBA00022692"/>
    </source>
</evidence>
<dbReference type="Pfam" id="PF13244">
    <property type="entry name" value="MbhD"/>
    <property type="match status" value="1"/>
</dbReference>
<feature type="transmembrane region" description="Helical" evidence="7">
    <location>
        <begin position="88"/>
        <end position="109"/>
    </location>
</feature>
<dbReference type="RefSeq" id="WP_150276159.1">
    <property type="nucleotide sequence ID" value="NZ_BMFF01000002.1"/>
</dbReference>
<comment type="subcellular location">
    <subcellularLocation>
        <location evidence="1">Cell membrane</location>
        <topology evidence="1">Multi-pass membrane protein</topology>
    </subcellularLocation>
</comment>
<evidence type="ECO:0000259" key="8">
    <source>
        <dbReference type="Pfam" id="PF04039"/>
    </source>
</evidence>
<proteinExistence type="inferred from homology"/>
<gene>
    <name evidence="10" type="ORF">GCM10007418_09150</name>
</gene>
<comment type="similarity">
    <text evidence="2">Belongs to the CPA3 antiporters (TC 2.A.63) subunit B family.</text>
</comment>
<evidence type="ECO:0000256" key="7">
    <source>
        <dbReference type="SAM" id="Phobius"/>
    </source>
</evidence>
<dbReference type="InterPro" id="IPR050622">
    <property type="entry name" value="CPA3_antiporter_subunitB"/>
</dbReference>
<keyword evidence="11" id="KW-1185">Reference proteome</keyword>
<evidence type="ECO:0000256" key="3">
    <source>
        <dbReference type="ARBA" id="ARBA00022475"/>
    </source>
</evidence>
<dbReference type="EMBL" id="BMFF01000002">
    <property type="protein sequence ID" value="GGC91657.1"/>
    <property type="molecule type" value="Genomic_DNA"/>
</dbReference>
<name>A0ABQ1P6H6_9GAMM</name>
<organism evidence="10 11">
    <name type="scientific">Halopseudomonas salina</name>
    <dbReference type="NCBI Taxonomy" id="1323744"/>
    <lineage>
        <taxon>Bacteria</taxon>
        <taxon>Pseudomonadati</taxon>
        <taxon>Pseudomonadota</taxon>
        <taxon>Gammaproteobacteria</taxon>
        <taxon>Pseudomonadales</taxon>
        <taxon>Pseudomonadaceae</taxon>
        <taxon>Halopseudomonas</taxon>
    </lineage>
</organism>
<feature type="transmembrane region" description="Helical" evidence="7">
    <location>
        <begin position="272"/>
        <end position="294"/>
    </location>
</feature>
<keyword evidence="4 7" id="KW-0812">Transmembrane</keyword>
<protein>
    <submittedName>
        <fullName evidence="10">Uncharacterized protein</fullName>
    </submittedName>
</protein>
<feature type="transmembrane region" description="Helical" evidence="7">
    <location>
        <begin position="55"/>
        <end position="76"/>
    </location>
</feature>
<dbReference type="PANTHER" id="PTHR33932">
    <property type="entry name" value="NA(+)/H(+) ANTIPORTER SUBUNIT B"/>
    <property type="match status" value="1"/>
</dbReference>
<evidence type="ECO:0000313" key="10">
    <source>
        <dbReference type="EMBL" id="GGC91657.1"/>
    </source>
</evidence>
<evidence type="ECO:0000256" key="1">
    <source>
        <dbReference type="ARBA" id="ARBA00004651"/>
    </source>
</evidence>
<keyword evidence="6 7" id="KW-0472">Membrane</keyword>
<evidence type="ECO:0000256" key="2">
    <source>
        <dbReference type="ARBA" id="ARBA00009425"/>
    </source>
</evidence>
<dbReference type="InterPro" id="IPR025383">
    <property type="entry name" value="MrpA_C/MbhD"/>
</dbReference>
<keyword evidence="3" id="KW-1003">Cell membrane</keyword>
<feature type="transmembrane region" description="Helical" evidence="7">
    <location>
        <begin position="210"/>
        <end position="228"/>
    </location>
</feature>
<sequence length="302" mass="31580">MPAELIFDGILILLLLMLAGGALHVRSLYNAIVLFIVFGLLLALTWARLGAVDLALAEAAIGAGLIGVMLLAALARSDAEPGPRSGRAAIIVSLGLGGLLVAMLTRAVWPLAQNTAALPDMVEIQLAASGVSHPVTAVLLNFRGWDTLLELVVLLLALLGVRQLGRTTMQLPTAWPILRAWSRLLAPLTIMIGGYLLWRGSVAPGGAFQAGAVLAAGAVMLNLAGLLPNIRWDSGLTRSLILGGIAVFALVAVGTHWFGAGWLDYPLNWSKPLIVLIEIAATLSIAVSLTVLVIGENEQPSP</sequence>
<evidence type="ECO:0000256" key="6">
    <source>
        <dbReference type="ARBA" id="ARBA00023136"/>
    </source>
</evidence>
<feature type="domain" description="MrpA C-terminal/MbhD" evidence="9">
    <location>
        <begin position="13"/>
        <end position="77"/>
    </location>
</feature>
<feature type="transmembrane region" description="Helical" evidence="7">
    <location>
        <begin position="6"/>
        <end position="25"/>
    </location>
</feature>
<dbReference type="Pfam" id="PF04039">
    <property type="entry name" value="MnhB"/>
    <property type="match status" value="1"/>
</dbReference>
<keyword evidence="5 7" id="KW-1133">Transmembrane helix</keyword>
<evidence type="ECO:0000313" key="11">
    <source>
        <dbReference type="Proteomes" id="UP000638188"/>
    </source>
</evidence>
<accession>A0ABQ1P6H6</accession>
<dbReference type="Proteomes" id="UP000638188">
    <property type="component" value="Unassembled WGS sequence"/>
</dbReference>
<feature type="transmembrane region" description="Helical" evidence="7">
    <location>
        <begin position="142"/>
        <end position="161"/>
    </location>
</feature>
<comment type="caution">
    <text evidence="10">The sequence shown here is derived from an EMBL/GenBank/DDBJ whole genome shotgun (WGS) entry which is preliminary data.</text>
</comment>
<feature type="domain" description="Na+/H+ antiporter MnhB subunit-related protein" evidence="8">
    <location>
        <begin position="177"/>
        <end position="292"/>
    </location>
</feature>
<feature type="transmembrane region" description="Helical" evidence="7">
    <location>
        <begin position="181"/>
        <end position="198"/>
    </location>
</feature>
<dbReference type="InterPro" id="IPR007182">
    <property type="entry name" value="MnhB"/>
</dbReference>
<dbReference type="PANTHER" id="PTHR33932:SF4">
    <property type="entry name" value="NA(+)_H(+) ANTIPORTER SUBUNIT B"/>
    <property type="match status" value="1"/>
</dbReference>
<evidence type="ECO:0000259" key="9">
    <source>
        <dbReference type="Pfam" id="PF13244"/>
    </source>
</evidence>
<reference evidence="11" key="1">
    <citation type="journal article" date="2019" name="Int. J. Syst. Evol. Microbiol.">
        <title>The Global Catalogue of Microorganisms (GCM) 10K type strain sequencing project: providing services to taxonomists for standard genome sequencing and annotation.</title>
        <authorList>
            <consortium name="The Broad Institute Genomics Platform"/>
            <consortium name="The Broad Institute Genome Sequencing Center for Infectious Disease"/>
            <person name="Wu L."/>
            <person name="Ma J."/>
        </authorList>
    </citation>
    <scope>NUCLEOTIDE SEQUENCE [LARGE SCALE GENOMIC DNA]</scope>
    <source>
        <strain evidence="11">CGMCC 1.12482</strain>
    </source>
</reference>
<feature type="transmembrane region" description="Helical" evidence="7">
    <location>
        <begin position="32"/>
        <end position="49"/>
    </location>
</feature>